<dbReference type="Proteomes" id="UP000295110">
    <property type="component" value="Unassembled WGS sequence"/>
</dbReference>
<dbReference type="RefSeq" id="WP_132575001.1">
    <property type="nucleotide sequence ID" value="NZ_CBCSGL010000099.1"/>
</dbReference>
<organism evidence="1 2">
    <name type="scientific">Roseateles saccharophilus</name>
    <name type="common">Pseudomonas saccharophila</name>
    <dbReference type="NCBI Taxonomy" id="304"/>
    <lineage>
        <taxon>Bacteria</taxon>
        <taxon>Pseudomonadati</taxon>
        <taxon>Pseudomonadota</taxon>
        <taxon>Betaproteobacteria</taxon>
        <taxon>Burkholderiales</taxon>
        <taxon>Sphaerotilaceae</taxon>
        <taxon>Roseateles</taxon>
    </lineage>
</organism>
<evidence type="ECO:0008006" key="3">
    <source>
        <dbReference type="Google" id="ProtNLM"/>
    </source>
</evidence>
<dbReference type="OrthoDB" id="8767990at2"/>
<evidence type="ECO:0000313" key="2">
    <source>
        <dbReference type="Proteomes" id="UP000295110"/>
    </source>
</evidence>
<name>A0A4R3UK21_ROSSA</name>
<evidence type="ECO:0000313" key="1">
    <source>
        <dbReference type="EMBL" id="TCU90653.1"/>
    </source>
</evidence>
<protein>
    <recommendedName>
        <fullName evidence="3">Phage integrase family protein</fullName>
    </recommendedName>
</protein>
<dbReference type="EMBL" id="SMBU01000030">
    <property type="protein sequence ID" value="TCU90653.1"/>
    <property type="molecule type" value="Genomic_DNA"/>
</dbReference>
<sequence>MTFTAKEIKARLDELKHAQEEADDAPASQSEISLADEMAEFSETASGADMAIHGLVLASIPIDDWGSIRVSPLSLFREDTWDFSCYPSAVKVARIHFNYTNHFGFNLVKESVHWLRIMKFLVLYRIPKYSFSGRNRAYGDGLTSSRNKFLPLIKFFQEFGLYCSGTHDGMPTGILDDLSKETVHKYILQRPSLSQRWDFASSLQYWQNLSRSGMLPPIYCISGEFVTADEVYKYRKEMDDLAVPFEPIPLDDYAQLLAYSASMVNDYAEDLLWLARTYYPTLIGREPDRAPSIADGLSLGEPAGVAAFKAYQPKLINGEPWWNLRVLERSHPKDRGEYISYAQVSAYVQSLLDSCITIIFATTGMRRSEVGVLKVGCTETDQSGHWLVFKVFKTSVASQETELRTVVHATASIGLIW</sequence>
<gene>
    <name evidence="1" type="ORF">EV671_10301</name>
</gene>
<proteinExistence type="predicted"/>
<accession>A0A4R3UK21</accession>
<reference evidence="1 2" key="1">
    <citation type="submission" date="2019-03" db="EMBL/GenBank/DDBJ databases">
        <title>Genomic Encyclopedia of Type Strains, Phase IV (KMG-IV): sequencing the most valuable type-strain genomes for metagenomic binning, comparative biology and taxonomic classification.</title>
        <authorList>
            <person name="Goeker M."/>
        </authorList>
    </citation>
    <scope>NUCLEOTIDE SEQUENCE [LARGE SCALE GENOMIC DNA]</scope>
    <source>
        <strain evidence="1 2">DSM 654</strain>
    </source>
</reference>
<dbReference type="AlphaFoldDB" id="A0A4R3UK21"/>
<keyword evidence="2" id="KW-1185">Reference proteome</keyword>
<comment type="caution">
    <text evidence="1">The sequence shown here is derived from an EMBL/GenBank/DDBJ whole genome shotgun (WGS) entry which is preliminary data.</text>
</comment>